<dbReference type="FunFam" id="3.30.160.60:FF:002529">
    <property type="entry name" value="B-cell CLL/lymphoma 6 member B protein"/>
    <property type="match status" value="1"/>
</dbReference>
<evidence type="ECO:0000256" key="8">
    <source>
        <dbReference type="SAM" id="MobiDB-lite"/>
    </source>
</evidence>
<proteinExistence type="predicted"/>
<keyword evidence="6" id="KW-0539">Nucleus</keyword>
<evidence type="ECO:0000256" key="3">
    <source>
        <dbReference type="ARBA" id="ARBA00022737"/>
    </source>
</evidence>
<sequence>MESCDDDIEGKGAQESRDDDSCHADSGLLNMLAEVASATLHNDSLARKTRNPRGRPRKQVTEGRPEPEQETTDANKLSLAQLQLLTEKQLVDLFSLMDSDEIRRTFSYSCHLLQRCQYTASSFGSEMKARQEMQKHLSEHVRDLMRKARESAGFRFTATPVASKTKKIPAVVKETTRLSPVRKPKEKTMKIKLQAPSKKTVPPPPQTAAMAKATRGPLKKTSQPSPQAKSPRQNKANKEEPSPTKKEAPGNKRKRRSVGAFADGEEENMNASLMAGIDVAPEEVTVKEKWLKLYHDKYRAVDEARFRAIQADLSPDSDVEQEYGEVAEEVVVTSEEPTAGSSSNTTSLPDHDYNIYRVNKKTKAVVVNVSEEASGLQDEQMEAVAQSVAAAAQEKEKLKRKRGGQAQQSSGIPLHSFMLEETTKQSKVVVKNKPTEPLPCVGSEVVVGYNPNEFYLMKSSELPVIEDLRHQKTVVAEASTAGAQPQFTFVCMNEDGELIEETVEEPSIFLEDDEEQLLEQVAAQASGVRGQGREVPEKDMVDIARKRAKVKPKFVSQSAGERELALQYIGELKQQRGSGADSLHCKICSPVRTFTAPTTLLSHYRSHAGIKPYECRRCGAVFTRQHSLNYHMLIHANLSRFTCPDCHRQFRHPSHYKEHRRRHTGEAPYECSDCMQRFRTRNSYKRHLMTRHGKLLTSTGGLIILPEEEFNKVRCKPRPVRSSRAGDAPTANPSTSVASTSKETSGEIAVKSKPEPKTKGSKVKADPDGTGNFEQQRQEDLIRLLYQRLTSPNEHSSAESSGGESRSGSPVPDDGLVVTTEVHDEQIQVMEVEHHVVVESPEVAAAVVVESIPNSEDQVVEEQCEVVAEETWGSFVHLTVDGQNNVIFLDESQVGAETEAGDGTTTVVIEQPPPPQQVKIVTRQRTSTAAKPRATKRAAAVPTVNTGSVSPLATSSTGEVDLLSFVHNAGVMVQHILDIQSDSSTS</sequence>
<comment type="subcellular location">
    <subcellularLocation>
        <location evidence="1">Nucleus</location>
    </subcellularLocation>
</comment>
<gene>
    <name evidence="10" type="ORF">DAPPUDRAFT_232930</name>
</gene>
<keyword evidence="5" id="KW-0862">Zinc</keyword>
<feature type="compositionally biased region" description="Basic and acidic residues" evidence="8">
    <location>
        <begin position="750"/>
        <end position="767"/>
    </location>
</feature>
<keyword evidence="11" id="KW-1185">Reference proteome</keyword>
<dbReference type="Pfam" id="PF00096">
    <property type="entry name" value="zf-C2H2"/>
    <property type="match status" value="2"/>
</dbReference>
<feature type="domain" description="C2H2-type" evidence="9">
    <location>
        <begin position="613"/>
        <end position="640"/>
    </location>
</feature>
<feature type="compositionally biased region" description="Basic and acidic residues" evidence="8">
    <location>
        <begin position="236"/>
        <end position="250"/>
    </location>
</feature>
<dbReference type="InterPro" id="IPR013087">
    <property type="entry name" value="Znf_C2H2_type"/>
</dbReference>
<dbReference type="SUPFAM" id="SSF57667">
    <property type="entry name" value="beta-beta-alpha zinc fingers"/>
    <property type="match status" value="2"/>
</dbReference>
<feature type="compositionally biased region" description="Basic and acidic residues" evidence="8">
    <location>
        <begin position="9"/>
        <end position="23"/>
    </location>
</feature>
<feature type="region of interest" description="Disordered" evidence="8">
    <location>
        <begin position="790"/>
        <end position="816"/>
    </location>
</feature>
<evidence type="ECO:0000256" key="2">
    <source>
        <dbReference type="ARBA" id="ARBA00022723"/>
    </source>
</evidence>
<dbReference type="PROSITE" id="PS00028">
    <property type="entry name" value="ZINC_FINGER_C2H2_1"/>
    <property type="match status" value="3"/>
</dbReference>
<feature type="compositionally biased region" description="Polar residues" evidence="8">
    <location>
        <begin position="339"/>
        <end position="348"/>
    </location>
</feature>
<feature type="compositionally biased region" description="Low complexity" evidence="8">
    <location>
        <begin position="794"/>
        <end position="809"/>
    </location>
</feature>
<dbReference type="PANTHER" id="PTHR16515:SF49">
    <property type="entry name" value="GASTRULA ZINC FINGER PROTEIN XLCGF49.1-LIKE-RELATED"/>
    <property type="match status" value="1"/>
</dbReference>
<keyword evidence="4 7" id="KW-0863">Zinc-finger</keyword>
<dbReference type="GO" id="GO:0000978">
    <property type="term" value="F:RNA polymerase II cis-regulatory region sequence-specific DNA binding"/>
    <property type="evidence" value="ECO:0000318"/>
    <property type="project" value="GO_Central"/>
</dbReference>
<protein>
    <recommendedName>
        <fullName evidence="9">C2H2-type domain-containing protein</fullName>
    </recommendedName>
</protein>
<dbReference type="GO" id="GO:0006357">
    <property type="term" value="P:regulation of transcription by RNA polymerase II"/>
    <property type="evidence" value="ECO:0000318"/>
    <property type="project" value="GO_Central"/>
</dbReference>
<evidence type="ECO:0000313" key="11">
    <source>
        <dbReference type="Proteomes" id="UP000000305"/>
    </source>
</evidence>
<feature type="domain" description="C2H2-type" evidence="9">
    <location>
        <begin position="641"/>
        <end position="668"/>
    </location>
</feature>
<name>E9FSR2_DAPPU</name>
<dbReference type="InterPro" id="IPR036236">
    <property type="entry name" value="Znf_C2H2_sf"/>
</dbReference>
<dbReference type="PANTHER" id="PTHR16515">
    <property type="entry name" value="PR DOMAIN ZINC FINGER PROTEIN"/>
    <property type="match status" value="1"/>
</dbReference>
<dbReference type="EMBL" id="GL732524">
    <property type="protein sequence ID" value="EFX89241.1"/>
    <property type="molecule type" value="Genomic_DNA"/>
</dbReference>
<dbReference type="Gene3D" id="3.30.160.60">
    <property type="entry name" value="Classic Zinc Finger"/>
    <property type="match status" value="3"/>
</dbReference>
<dbReference type="eggNOG" id="KOG1721">
    <property type="taxonomic scope" value="Eukaryota"/>
</dbReference>
<dbReference type="Proteomes" id="UP000000305">
    <property type="component" value="Unassembled WGS sequence"/>
</dbReference>
<feature type="domain" description="C2H2-type" evidence="9">
    <location>
        <begin position="583"/>
        <end position="612"/>
    </location>
</feature>
<dbReference type="GO" id="GO:0008270">
    <property type="term" value="F:zinc ion binding"/>
    <property type="evidence" value="ECO:0007669"/>
    <property type="project" value="UniProtKB-KW"/>
</dbReference>
<feature type="compositionally biased region" description="Basic residues" evidence="8">
    <location>
        <begin position="47"/>
        <end position="58"/>
    </location>
</feature>
<dbReference type="FunFam" id="3.30.160.60:FF:002326">
    <property type="entry name" value="B-cell CLL/lymphoma 6 member B protein"/>
    <property type="match status" value="1"/>
</dbReference>
<dbReference type="InParanoid" id="E9FSR2"/>
<evidence type="ECO:0000256" key="5">
    <source>
        <dbReference type="ARBA" id="ARBA00022833"/>
    </source>
</evidence>
<evidence type="ECO:0000256" key="4">
    <source>
        <dbReference type="ARBA" id="ARBA00022771"/>
    </source>
</evidence>
<feature type="domain" description="C2H2-type" evidence="9">
    <location>
        <begin position="669"/>
        <end position="692"/>
    </location>
</feature>
<dbReference type="GO" id="GO:0003700">
    <property type="term" value="F:DNA-binding transcription factor activity"/>
    <property type="evidence" value="ECO:0000318"/>
    <property type="project" value="GO_Central"/>
</dbReference>
<dbReference type="AlphaFoldDB" id="E9FSR2"/>
<evidence type="ECO:0000256" key="1">
    <source>
        <dbReference type="ARBA" id="ARBA00004123"/>
    </source>
</evidence>
<feature type="region of interest" description="Disordered" evidence="8">
    <location>
        <begin position="40"/>
        <end position="74"/>
    </location>
</feature>
<evidence type="ECO:0000313" key="10">
    <source>
        <dbReference type="EMBL" id="EFX89241.1"/>
    </source>
</evidence>
<dbReference type="SMART" id="SM00355">
    <property type="entry name" value="ZnF_C2H2"/>
    <property type="match status" value="4"/>
</dbReference>
<dbReference type="PROSITE" id="PS50157">
    <property type="entry name" value="ZINC_FINGER_C2H2_2"/>
    <property type="match status" value="4"/>
</dbReference>
<dbReference type="InterPro" id="IPR050331">
    <property type="entry name" value="Zinc_finger"/>
</dbReference>
<evidence type="ECO:0000256" key="7">
    <source>
        <dbReference type="PROSITE-ProRule" id="PRU00042"/>
    </source>
</evidence>
<feature type="compositionally biased region" description="Polar residues" evidence="8">
    <location>
        <begin position="731"/>
        <end position="743"/>
    </location>
</feature>
<organism evidence="10 11">
    <name type="scientific">Daphnia pulex</name>
    <name type="common">Water flea</name>
    <dbReference type="NCBI Taxonomy" id="6669"/>
    <lineage>
        <taxon>Eukaryota</taxon>
        <taxon>Metazoa</taxon>
        <taxon>Ecdysozoa</taxon>
        <taxon>Arthropoda</taxon>
        <taxon>Crustacea</taxon>
        <taxon>Branchiopoda</taxon>
        <taxon>Diplostraca</taxon>
        <taxon>Cladocera</taxon>
        <taxon>Anomopoda</taxon>
        <taxon>Daphniidae</taxon>
        <taxon>Daphnia</taxon>
    </lineage>
</organism>
<keyword evidence="3" id="KW-0677">Repeat</keyword>
<feature type="compositionally biased region" description="Polar residues" evidence="8">
    <location>
        <begin position="220"/>
        <end position="234"/>
    </location>
</feature>
<dbReference type="HOGENOM" id="CLU_302520_0_0_1"/>
<dbReference type="OrthoDB" id="3533395at2759"/>
<feature type="region of interest" description="Disordered" evidence="8">
    <location>
        <begin position="332"/>
        <end position="351"/>
    </location>
</feature>
<dbReference type="KEGG" id="dpx:DAPPUDRAFT_232930"/>
<keyword evidence="2" id="KW-0479">Metal-binding</keyword>
<reference evidence="10 11" key="1">
    <citation type="journal article" date="2011" name="Science">
        <title>The ecoresponsive genome of Daphnia pulex.</title>
        <authorList>
            <person name="Colbourne J.K."/>
            <person name="Pfrender M.E."/>
            <person name="Gilbert D."/>
            <person name="Thomas W.K."/>
            <person name="Tucker A."/>
            <person name="Oakley T.H."/>
            <person name="Tokishita S."/>
            <person name="Aerts A."/>
            <person name="Arnold G.J."/>
            <person name="Basu M.K."/>
            <person name="Bauer D.J."/>
            <person name="Caceres C.E."/>
            <person name="Carmel L."/>
            <person name="Casola C."/>
            <person name="Choi J.H."/>
            <person name="Detter J.C."/>
            <person name="Dong Q."/>
            <person name="Dusheyko S."/>
            <person name="Eads B.D."/>
            <person name="Frohlich T."/>
            <person name="Geiler-Samerotte K.A."/>
            <person name="Gerlach D."/>
            <person name="Hatcher P."/>
            <person name="Jogdeo S."/>
            <person name="Krijgsveld J."/>
            <person name="Kriventseva E.V."/>
            <person name="Kultz D."/>
            <person name="Laforsch C."/>
            <person name="Lindquist E."/>
            <person name="Lopez J."/>
            <person name="Manak J.R."/>
            <person name="Muller J."/>
            <person name="Pangilinan J."/>
            <person name="Patwardhan R.P."/>
            <person name="Pitluck S."/>
            <person name="Pritham E.J."/>
            <person name="Rechtsteiner A."/>
            <person name="Rho M."/>
            <person name="Rogozin I.B."/>
            <person name="Sakarya O."/>
            <person name="Salamov A."/>
            <person name="Schaack S."/>
            <person name="Shapiro H."/>
            <person name="Shiga Y."/>
            <person name="Skalitzky C."/>
            <person name="Smith Z."/>
            <person name="Souvorov A."/>
            <person name="Sung W."/>
            <person name="Tang Z."/>
            <person name="Tsuchiya D."/>
            <person name="Tu H."/>
            <person name="Vos H."/>
            <person name="Wang M."/>
            <person name="Wolf Y.I."/>
            <person name="Yamagata H."/>
            <person name="Yamada T."/>
            <person name="Ye Y."/>
            <person name="Shaw J.R."/>
            <person name="Andrews J."/>
            <person name="Crease T.J."/>
            <person name="Tang H."/>
            <person name="Lucas S.M."/>
            <person name="Robertson H.M."/>
            <person name="Bork P."/>
            <person name="Koonin E.V."/>
            <person name="Zdobnov E.M."/>
            <person name="Grigoriev I.V."/>
            <person name="Lynch M."/>
            <person name="Boore J.L."/>
        </authorList>
    </citation>
    <scope>NUCLEOTIDE SEQUENCE [LARGE SCALE GENOMIC DNA]</scope>
</reference>
<feature type="region of interest" description="Disordered" evidence="8">
    <location>
        <begin position="715"/>
        <end position="773"/>
    </location>
</feature>
<dbReference type="GO" id="GO:0005634">
    <property type="term" value="C:nucleus"/>
    <property type="evidence" value="ECO:0007669"/>
    <property type="project" value="UniProtKB-SubCell"/>
</dbReference>
<evidence type="ECO:0000259" key="9">
    <source>
        <dbReference type="PROSITE" id="PS50157"/>
    </source>
</evidence>
<dbReference type="FunFam" id="3.30.160.60:FF:002555">
    <property type="entry name" value="B-cell CLL/lymphoma 6 member B protein"/>
    <property type="match status" value="1"/>
</dbReference>
<feature type="region of interest" description="Disordered" evidence="8">
    <location>
        <begin position="1"/>
        <end position="24"/>
    </location>
</feature>
<evidence type="ECO:0000256" key="6">
    <source>
        <dbReference type="ARBA" id="ARBA00023242"/>
    </source>
</evidence>
<accession>E9FSR2</accession>
<feature type="region of interest" description="Disordered" evidence="8">
    <location>
        <begin position="174"/>
        <end position="266"/>
    </location>
</feature>